<keyword evidence="2" id="KW-1185">Reference proteome</keyword>
<protein>
    <submittedName>
        <fullName evidence="1">Uncharacterized protein</fullName>
    </submittedName>
</protein>
<organism evidence="1 2">
    <name type="scientific">Paludisphaera mucosa</name>
    <dbReference type="NCBI Taxonomy" id="3030827"/>
    <lineage>
        <taxon>Bacteria</taxon>
        <taxon>Pseudomonadati</taxon>
        <taxon>Planctomycetota</taxon>
        <taxon>Planctomycetia</taxon>
        <taxon>Isosphaerales</taxon>
        <taxon>Isosphaeraceae</taxon>
        <taxon>Paludisphaera</taxon>
    </lineage>
</organism>
<evidence type="ECO:0000313" key="2">
    <source>
        <dbReference type="Proteomes" id="UP001216907"/>
    </source>
</evidence>
<comment type="caution">
    <text evidence="1">The sequence shown here is derived from an EMBL/GenBank/DDBJ whole genome shotgun (WGS) entry which is preliminary data.</text>
</comment>
<proteinExistence type="predicted"/>
<name>A0ABT6FCG3_9BACT</name>
<gene>
    <name evidence="1" type="ORF">PZE19_15935</name>
</gene>
<accession>A0ABT6FCG3</accession>
<reference evidence="1 2" key="1">
    <citation type="submission" date="2023-03" db="EMBL/GenBank/DDBJ databases">
        <title>Paludisphaera mucosa sp. nov. a novel planctomycete from northern fen.</title>
        <authorList>
            <person name="Ivanova A."/>
        </authorList>
    </citation>
    <scope>NUCLEOTIDE SEQUENCE [LARGE SCALE GENOMIC DNA]</scope>
    <source>
        <strain evidence="1 2">Pla2</strain>
    </source>
</reference>
<sequence length="74" mass="8250">MSVPELELFATEDLIEEVLRRTTFQGVVIHSRDAVGNGSEPDERTFSVRFNGNFQTGEVGRLLDVVSRRLADAV</sequence>
<dbReference type="RefSeq" id="WP_277861625.1">
    <property type="nucleotide sequence ID" value="NZ_JARRAG010000002.1"/>
</dbReference>
<dbReference type="EMBL" id="JARRAG010000002">
    <property type="protein sequence ID" value="MDG3005280.1"/>
    <property type="molecule type" value="Genomic_DNA"/>
</dbReference>
<evidence type="ECO:0000313" key="1">
    <source>
        <dbReference type="EMBL" id="MDG3005280.1"/>
    </source>
</evidence>
<dbReference type="Proteomes" id="UP001216907">
    <property type="component" value="Unassembled WGS sequence"/>
</dbReference>